<dbReference type="GO" id="GO:0030014">
    <property type="term" value="C:CCR4-NOT complex"/>
    <property type="evidence" value="ECO:0007669"/>
    <property type="project" value="InterPro"/>
</dbReference>
<protein>
    <recommendedName>
        <fullName evidence="4">CCR4-NOT transcription complex subunit 4</fullName>
    </recommendedName>
</protein>
<accession>A0A835LN34</accession>
<feature type="region of interest" description="Disordered" evidence="1">
    <location>
        <begin position="276"/>
        <end position="295"/>
    </location>
</feature>
<gene>
    <name evidence="2" type="ORF">IFM89_021740</name>
</gene>
<evidence type="ECO:0008006" key="4">
    <source>
        <dbReference type="Google" id="ProtNLM"/>
    </source>
</evidence>
<dbReference type="GO" id="GO:0016567">
    <property type="term" value="P:protein ubiquitination"/>
    <property type="evidence" value="ECO:0007669"/>
    <property type="project" value="TreeGrafter"/>
</dbReference>
<proteinExistence type="predicted"/>
<dbReference type="PANTHER" id="PTHR12603:SF36">
    <property type="entry name" value="RNA BINDING (RRM_RBD_RNP MOTIFS) FAMILY PROTEIN"/>
    <property type="match status" value="1"/>
</dbReference>
<sequence>MEKETEKDLRNRVQQITGTTNNMQRRSGICCLPLWMTSALAVLLLQSNRLPKVSQISLSGLVEYEEQEEKKLESSVSHAKGSPPNGSSGRSIALPAAAAWGLRVSNGRPPVSTPVCLGGVARQKTDTNSSSFPAVGTSAAQGSTLHLNVATKSDESGENLLLHPNSSSGSLESSNHCTVRDSIETISDSPAEIARGAVPAAINSTNHSPRLITSKDSEGPMIAPNSGTHCTELDRPASSSSVSDRGVTASLPIYTFCNGLSSVGIDEDCRVRNSDISSNGSVPNLPSLRPPGSEGVQQYYQEHFKDPLTSSLPSRNTVLESDGDSVSRELFDWREDPTPPVLPNARSEADDVLLAFDDWRSKVSENGDSSNYRNACSSSISGSKNMIFEADETFCQFNNTGLPNGYHDNKVSSSNVDKGKYFGSFKDDSAEKSAAVDMGESSIISNILSMDPDIWGDSLTSPHDLVKLLSENDKQHTTLKLPSSLKVQNSNQSRFSFARQEDFANQGCDLEASLSNNESMRPKYTAAQDCFVNRDPFEKLRNGFSANMFGESDTFSSNLPVAPHSKHSVSRTQISAPPGFSFPNRAPPPGFSSQERMDQAFESFSGNNLVDSSFLRNQYVGHPTGSFGSVADVELIDPAILAVGKGRLPNGANSAGLDMRSAFTTQQSTSENDPRYFLMQQQISGHQNLRYPDHVGDRFSSFNDAYRGPSRLLEQSQVSNFFPFGQLSLHQSRNGHISNGHWDGWNEVQSGNELGMAELLRNERLGLNKHLSGYEDLKFRMPTSSDIYSRAFGI</sequence>
<dbReference type="EMBL" id="JADFTS010000008">
    <property type="protein sequence ID" value="KAF9593336.1"/>
    <property type="molecule type" value="Genomic_DNA"/>
</dbReference>
<feature type="region of interest" description="Disordered" evidence="1">
    <location>
        <begin position="207"/>
        <end position="244"/>
    </location>
</feature>
<dbReference type="InterPro" id="IPR039780">
    <property type="entry name" value="Mot2"/>
</dbReference>
<organism evidence="2 3">
    <name type="scientific">Coptis chinensis</name>
    <dbReference type="NCBI Taxonomy" id="261450"/>
    <lineage>
        <taxon>Eukaryota</taxon>
        <taxon>Viridiplantae</taxon>
        <taxon>Streptophyta</taxon>
        <taxon>Embryophyta</taxon>
        <taxon>Tracheophyta</taxon>
        <taxon>Spermatophyta</taxon>
        <taxon>Magnoliopsida</taxon>
        <taxon>Ranunculales</taxon>
        <taxon>Ranunculaceae</taxon>
        <taxon>Coptidoideae</taxon>
        <taxon>Coptis</taxon>
    </lineage>
</organism>
<dbReference type="OrthoDB" id="1923159at2759"/>
<comment type="caution">
    <text evidence="2">The sequence shown here is derived from an EMBL/GenBank/DDBJ whole genome shotgun (WGS) entry which is preliminary data.</text>
</comment>
<evidence type="ECO:0000313" key="3">
    <source>
        <dbReference type="Proteomes" id="UP000631114"/>
    </source>
</evidence>
<keyword evidence="3" id="KW-1185">Reference proteome</keyword>
<dbReference type="GO" id="GO:0004842">
    <property type="term" value="F:ubiquitin-protein transferase activity"/>
    <property type="evidence" value="ECO:0007669"/>
    <property type="project" value="InterPro"/>
</dbReference>
<evidence type="ECO:0000256" key="1">
    <source>
        <dbReference type="SAM" id="MobiDB-lite"/>
    </source>
</evidence>
<dbReference type="Proteomes" id="UP000631114">
    <property type="component" value="Unassembled WGS sequence"/>
</dbReference>
<reference evidence="2 3" key="1">
    <citation type="submission" date="2020-10" db="EMBL/GenBank/DDBJ databases">
        <title>The Coptis chinensis genome and diversification of protoberbering-type alkaloids.</title>
        <authorList>
            <person name="Wang B."/>
            <person name="Shu S."/>
            <person name="Song C."/>
            <person name="Liu Y."/>
        </authorList>
    </citation>
    <scope>NUCLEOTIDE SEQUENCE [LARGE SCALE GENOMIC DNA]</scope>
    <source>
        <strain evidence="2">HL-2020</strain>
        <tissue evidence="2">Leaf</tissue>
    </source>
</reference>
<evidence type="ECO:0000313" key="2">
    <source>
        <dbReference type="EMBL" id="KAF9593336.1"/>
    </source>
</evidence>
<dbReference type="PANTHER" id="PTHR12603">
    <property type="entry name" value="CCR4-NOT TRANSCRIPTION COMPLEX RELATED"/>
    <property type="match status" value="1"/>
</dbReference>
<dbReference type="AlphaFoldDB" id="A0A835LN34"/>
<name>A0A835LN34_9MAGN</name>